<dbReference type="InterPro" id="IPR043502">
    <property type="entry name" value="DNA/RNA_pol_sf"/>
</dbReference>
<reference evidence="1 2" key="1">
    <citation type="submission" date="2016-11" db="EMBL/GenBank/DDBJ databases">
        <authorList>
            <person name="Jaros S."/>
            <person name="Januszkiewicz K."/>
            <person name="Wedrychowicz H."/>
        </authorList>
    </citation>
    <scope>NUCLEOTIDE SEQUENCE [LARGE SCALE GENOMIC DNA]</scope>
</reference>
<dbReference type="Gene3D" id="3.30.70.270">
    <property type="match status" value="1"/>
</dbReference>
<dbReference type="SUPFAM" id="SSF56672">
    <property type="entry name" value="DNA/RNA polymerases"/>
    <property type="match status" value="1"/>
</dbReference>
<protein>
    <submittedName>
        <fullName evidence="1">BQ5605_C029g10638 protein</fullName>
    </submittedName>
</protein>
<evidence type="ECO:0000313" key="1">
    <source>
        <dbReference type="EMBL" id="SGZ15034.1"/>
    </source>
</evidence>
<dbReference type="EMBL" id="FQNC01000081">
    <property type="protein sequence ID" value="SGZ15034.1"/>
    <property type="molecule type" value="Genomic_DNA"/>
</dbReference>
<keyword evidence="2" id="KW-1185">Reference proteome</keyword>
<evidence type="ECO:0000313" key="2">
    <source>
        <dbReference type="Proteomes" id="UP000249464"/>
    </source>
</evidence>
<dbReference type="Gene3D" id="3.10.10.10">
    <property type="entry name" value="HIV Type 1 Reverse Transcriptase, subunit A, domain 1"/>
    <property type="match status" value="1"/>
</dbReference>
<dbReference type="AlphaFoldDB" id="A0A2X0PJZ8"/>
<dbReference type="Proteomes" id="UP000249464">
    <property type="component" value="Unassembled WGS sequence"/>
</dbReference>
<name>A0A2X0PJZ8_9BASI</name>
<dbReference type="InterPro" id="IPR052055">
    <property type="entry name" value="Hepadnavirus_pol/RT"/>
</dbReference>
<proteinExistence type="predicted"/>
<accession>A0A2X0PJZ8</accession>
<dbReference type="PANTHER" id="PTHR33050">
    <property type="entry name" value="REVERSE TRANSCRIPTASE DOMAIN-CONTAINING PROTEIN"/>
    <property type="match status" value="1"/>
</dbReference>
<dbReference type="InterPro" id="IPR043128">
    <property type="entry name" value="Rev_trsase/Diguanyl_cyclase"/>
</dbReference>
<organism evidence="1 2">
    <name type="scientific">Microbotryum silenes-dioicae</name>
    <dbReference type="NCBI Taxonomy" id="796604"/>
    <lineage>
        <taxon>Eukaryota</taxon>
        <taxon>Fungi</taxon>
        <taxon>Dikarya</taxon>
        <taxon>Basidiomycota</taxon>
        <taxon>Pucciniomycotina</taxon>
        <taxon>Microbotryomycetes</taxon>
        <taxon>Microbotryales</taxon>
        <taxon>Microbotryaceae</taxon>
        <taxon>Microbotryum</taxon>
    </lineage>
</organism>
<gene>
    <name evidence="1" type="primary">BQ5605_C029g10638</name>
    <name evidence="1" type="ORF">BQ5605_C029G10638</name>
</gene>
<sequence length="525" mass="59463">MTIFNLYDFHTAASGLERHIFLFSYNVVAFSYEVVAFSNPPLRPRISFPTFSRLQCHLSRSWLGIPHRFADQSVAFDPPPDQTIPSFSPPLLAISTDVTSTDTPSSYISPTDPFQRDTAFPVHMRPDASSSARVPRSADKLSALPSITDLLAVLTEVVTPLNPDRWQSAVDCFRVHRGNIPFEQLEVDSIPTQIREGFDFGLRHLPREPLTPNNHISNDDDASCEAAAKELLRLLRDGRLAGPFDYDWLRLQVGSFRSNPLSVIGKRREPAQPSKHRVIENMSYPRAYDEITEIESCNDLLAANDFPCRWTTLAQLIRQLRALPPSMQCFCFDFADAFYQVPLLPSQRLHMTICWEGRIYIRRVPCFGGRTTPGVFGNLADVTQDFLELRFPSVTIFKQVDDVIVFCPDAALAPDKGFDWTRRFTCFPNACTKVWVLHNVRRELSEWKEFLGDANNLVYCFALKPPSIQVDASFDASDIALGIVINSRASVFPLPSNWEELRDAHITVVEAWAVERAHRTQFSSC</sequence>
<dbReference type="PANTHER" id="PTHR33050:SF7">
    <property type="entry name" value="RIBONUCLEASE H"/>
    <property type="match status" value="1"/>
</dbReference>